<reference evidence="2" key="1">
    <citation type="submission" date="2019-08" db="EMBL/GenBank/DDBJ databases">
        <authorList>
            <person name="Kucharzyk K."/>
            <person name="Murdoch R.W."/>
            <person name="Higgins S."/>
            <person name="Loffler F."/>
        </authorList>
    </citation>
    <scope>NUCLEOTIDE SEQUENCE</scope>
</reference>
<comment type="caution">
    <text evidence="2">The sequence shown here is derived from an EMBL/GenBank/DDBJ whole genome shotgun (WGS) entry which is preliminary data.</text>
</comment>
<gene>
    <name evidence="2" type="ORF">SDC9_66247</name>
</gene>
<name>A0A644XVQ8_9ZZZZ</name>
<feature type="transmembrane region" description="Helical" evidence="1">
    <location>
        <begin position="102"/>
        <end position="123"/>
    </location>
</feature>
<evidence type="ECO:0008006" key="3">
    <source>
        <dbReference type="Google" id="ProtNLM"/>
    </source>
</evidence>
<keyword evidence="1" id="KW-0472">Membrane</keyword>
<keyword evidence="1" id="KW-1133">Transmembrane helix</keyword>
<dbReference type="EMBL" id="VSSQ01003250">
    <property type="protein sequence ID" value="MPM19821.1"/>
    <property type="molecule type" value="Genomic_DNA"/>
</dbReference>
<protein>
    <recommendedName>
        <fullName evidence="3">Rod shape-determining protein MreD</fullName>
    </recommendedName>
</protein>
<evidence type="ECO:0000256" key="1">
    <source>
        <dbReference type="SAM" id="Phobius"/>
    </source>
</evidence>
<proteinExistence type="predicted"/>
<feature type="transmembrane region" description="Helical" evidence="1">
    <location>
        <begin position="31"/>
        <end position="51"/>
    </location>
</feature>
<organism evidence="2">
    <name type="scientific">bioreactor metagenome</name>
    <dbReference type="NCBI Taxonomy" id="1076179"/>
    <lineage>
        <taxon>unclassified sequences</taxon>
        <taxon>metagenomes</taxon>
        <taxon>ecological metagenomes</taxon>
    </lineage>
</organism>
<sequence length="170" mass="18476">MNRWNLFIKWLGYGLTLIPVWILERLILSRFPLFGVIPVLLPFAAVVVGMMEGMQAGAGFGLATGLLCDMLYYGTNGGMTVGVTLLGAAAGLAAYRGLRQNLPGCMLCCAAALLIIDAFRVLFRVLFHSVPLGPLIRVALLETVWSLVFAPAVYFLFRATYRKVGGTTLM</sequence>
<evidence type="ECO:0000313" key="2">
    <source>
        <dbReference type="EMBL" id="MPM19821.1"/>
    </source>
</evidence>
<feature type="transmembrane region" description="Helical" evidence="1">
    <location>
        <begin position="135"/>
        <end position="157"/>
    </location>
</feature>
<dbReference type="AlphaFoldDB" id="A0A644XVQ8"/>
<feature type="transmembrane region" description="Helical" evidence="1">
    <location>
        <begin position="6"/>
        <end position="24"/>
    </location>
</feature>
<feature type="transmembrane region" description="Helical" evidence="1">
    <location>
        <begin position="71"/>
        <end position="95"/>
    </location>
</feature>
<accession>A0A644XVQ8</accession>
<keyword evidence="1" id="KW-0812">Transmembrane</keyword>